<feature type="transmembrane region" description="Helical" evidence="1">
    <location>
        <begin position="120"/>
        <end position="143"/>
    </location>
</feature>
<keyword evidence="3" id="KW-1185">Reference proteome</keyword>
<dbReference type="AlphaFoldDB" id="A0A1J0A9T1"/>
<dbReference type="EMBL" id="CP017675">
    <property type="protein sequence ID" value="APB32696.1"/>
    <property type="molecule type" value="Genomic_DNA"/>
</dbReference>
<dbReference type="PANTHER" id="PTHR33372:SF2">
    <property type="entry name" value="PROTEIN CHAPERONE-LIKE PROTEIN OF POR1, CHLOROPLASTIC"/>
    <property type="match status" value="1"/>
</dbReference>
<feature type="transmembrane region" description="Helical" evidence="1">
    <location>
        <begin position="184"/>
        <end position="200"/>
    </location>
</feature>
<dbReference type="STRING" id="1188229.GlitD10_0385"/>
<dbReference type="Proteomes" id="UP000180235">
    <property type="component" value="Chromosome"/>
</dbReference>
<protein>
    <recommendedName>
        <fullName evidence="4">Molecular chaperone DnaJ</fullName>
    </recommendedName>
</protein>
<keyword evidence="1" id="KW-1133">Transmembrane helix</keyword>
<keyword evidence="1" id="KW-0812">Transmembrane</keyword>
<evidence type="ECO:0000256" key="1">
    <source>
        <dbReference type="SAM" id="Phobius"/>
    </source>
</evidence>
<evidence type="ECO:0000313" key="2">
    <source>
        <dbReference type="EMBL" id="APB32696.1"/>
    </source>
</evidence>
<dbReference type="KEGG" id="glt:GlitD10_0385"/>
<name>A0A1J0A9T1_9CYAN</name>
<feature type="transmembrane region" description="Helical" evidence="1">
    <location>
        <begin position="155"/>
        <end position="178"/>
    </location>
</feature>
<dbReference type="RefSeq" id="WP_071453387.1">
    <property type="nucleotide sequence ID" value="NZ_CP017675.1"/>
</dbReference>
<keyword evidence="1" id="KW-0472">Membrane</keyword>
<dbReference type="Pfam" id="PF11833">
    <property type="entry name" value="CPP1-like"/>
    <property type="match status" value="1"/>
</dbReference>
<organism evidence="2 3">
    <name type="scientific">Gloeomargarita lithophora Alchichica-D10</name>
    <dbReference type="NCBI Taxonomy" id="1188229"/>
    <lineage>
        <taxon>Bacteria</taxon>
        <taxon>Bacillati</taxon>
        <taxon>Cyanobacteriota</taxon>
        <taxon>Cyanophyceae</taxon>
        <taxon>Gloeomargaritales</taxon>
        <taxon>Gloeomargaritaceae</taxon>
        <taxon>Gloeomargarita</taxon>
    </lineage>
</organism>
<proteinExistence type="predicted"/>
<dbReference type="PANTHER" id="PTHR33372">
    <property type="match status" value="1"/>
</dbReference>
<gene>
    <name evidence="2" type="ORF">GlitD10_0385</name>
</gene>
<sequence>MNETNPYVQLGVSEDASFEEVQAARAQLLSQCEGDERRSQGVEMAYDAILMDRLRQRQEGRIKVPERIRYAERNVVATAEKNDTRTVTFPAWAENLRSFVDTPSAQDVALPALVYGGLGYWAWAASAGAALPVALGIASGLFFINRKENRFGRALLLTVLGLLVGALVGNVLLSLSLGLNPNTAISWGIFVILWLVSSFLR</sequence>
<evidence type="ECO:0008006" key="4">
    <source>
        <dbReference type="Google" id="ProtNLM"/>
    </source>
</evidence>
<dbReference type="InterPro" id="IPR021788">
    <property type="entry name" value="CPP1-like"/>
</dbReference>
<dbReference type="OrthoDB" id="483084at2"/>
<accession>A0A1J0A9T1</accession>
<evidence type="ECO:0000313" key="3">
    <source>
        <dbReference type="Proteomes" id="UP000180235"/>
    </source>
</evidence>
<reference evidence="2 3" key="1">
    <citation type="submission" date="2016-10" db="EMBL/GenBank/DDBJ databases">
        <title>Description of Gloeomargarita lithophora gen. nov., sp. nov., a thylakoid-bearing basal-branching cyanobacterium with intracellular carbonates, and proposal for Gloeomargaritales ord. nov.</title>
        <authorList>
            <person name="Moreira D."/>
            <person name="Tavera R."/>
            <person name="Benzerara K."/>
            <person name="Skouri-Panet F."/>
            <person name="Couradeau E."/>
            <person name="Gerard E."/>
            <person name="Loussert C."/>
            <person name="Novelo E."/>
            <person name="Zivanovic Y."/>
            <person name="Lopez-Garcia P."/>
        </authorList>
    </citation>
    <scope>NUCLEOTIDE SEQUENCE [LARGE SCALE GENOMIC DNA]</scope>
    <source>
        <strain evidence="2 3">D10</strain>
    </source>
</reference>